<evidence type="ECO:0000313" key="3">
    <source>
        <dbReference type="Proteomes" id="UP000708208"/>
    </source>
</evidence>
<evidence type="ECO:0000256" key="1">
    <source>
        <dbReference type="SAM" id="Coils"/>
    </source>
</evidence>
<evidence type="ECO:0000313" key="2">
    <source>
        <dbReference type="EMBL" id="CAG7816485.1"/>
    </source>
</evidence>
<proteinExistence type="predicted"/>
<feature type="non-terminal residue" evidence="2">
    <location>
        <position position="1"/>
    </location>
</feature>
<dbReference type="Proteomes" id="UP000708208">
    <property type="component" value="Unassembled WGS sequence"/>
</dbReference>
<gene>
    <name evidence="2" type="ORF">AFUS01_LOCUS27102</name>
</gene>
<protein>
    <submittedName>
        <fullName evidence="2">Uncharacterized protein</fullName>
    </submittedName>
</protein>
<comment type="caution">
    <text evidence="2">The sequence shown here is derived from an EMBL/GenBank/DDBJ whole genome shotgun (WGS) entry which is preliminary data.</text>
</comment>
<name>A0A8J2KL25_9HEXA</name>
<feature type="non-terminal residue" evidence="2">
    <location>
        <position position="271"/>
    </location>
</feature>
<keyword evidence="3" id="KW-1185">Reference proteome</keyword>
<dbReference type="AlphaFoldDB" id="A0A8J2KL25"/>
<organism evidence="2 3">
    <name type="scientific">Allacma fusca</name>
    <dbReference type="NCBI Taxonomy" id="39272"/>
    <lineage>
        <taxon>Eukaryota</taxon>
        <taxon>Metazoa</taxon>
        <taxon>Ecdysozoa</taxon>
        <taxon>Arthropoda</taxon>
        <taxon>Hexapoda</taxon>
        <taxon>Collembola</taxon>
        <taxon>Symphypleona</taxon>
        <taxon>Sminthuridae</taxon>
        <taxon>Allacma</taxon>
    </lineage>
</organism>
<sequence>QELETLNLNQVRSSSVKLSINSKALLAQIHGIKGNAENVIATLQDYITGRAPRVNHEVAQLEAFQTVNSMKGVDFGIAQSEAQDELDLSLEALESIEPLMLFPSSRDELSKRFDALKENYKDLLRYIENARKNTELAEEMTSTGTALLVKSQRDLEAVENATIDLDVDRLMTDDKISEVNHVHTEIDQVLQMIEDILRDFRNTTKELEIRENSLFDLVPLYRAQYAQPAFDHVEMLKNLAGDYQGVVNSIERSGSEHLKAVTAYQRIHDGF</sequence>
<reference evidence="2" key="1">
    <citation type="submission" date="2021-06" db="EMBL/GenBank/DDBJ databases">
        <authorList>
            <person name="Hodson N. C."/>
            <person name="Mongue J. A."/>
            <person name="Jaron S. K."/>
        </authorList>
    </citation>
    <scope>NUCLEOTIDE SEQUENCE</scope>
</reference>
<keyword evidence="1" id="KW-0175">Coiled coil</keyword>
<accession>A0A8J2KL25</accession>
<dbReference type="EMBL" id="CAJVCH010371209">
    <property type="protein sequence ID" value="CAG7816485.1"/>
    <property type="molecule type" value="Genomic_DNA"/>
</dbReference>
<feature type="coiled-coil region" evidence="1">
    <location>
        <begin position="106"/>
        <end position="133"/>
    </location>
</feature>